<dbReference type="AlphaFoldDB" id="A0A9J5ZGZ6"/>
<proteinExistence type="predicted"/>
<evidence type="ECO:0000256" key="1">
    <source>
        <dbReference type="SAM" id="Phobius"/>
    </source>
</evidence>
<reference evidence="2 3" key="1">
    <citation type="submission" date="2020-09" db="EMBL/GenBank/DDBJ databases">
        <title>De no assembly of potato wild relative species, Solanum commersonii.</title>
        <authorList>
            <person name="Cho K."/>
        </authorList>
    </citation>
    <scope>NUCLEOTIDE SEQUENCE [LARGE SCALE GENOMIC DNA]</scope>
    <source>
        <strain evidence="2">LZ3.2</strain>
        <tissue evidence="2">Leaf</tissue>
    </source>
</reference>
<keyword evidence="3" id="KW-1185">Reference proteome</keyword>
<comment type="caution">
    <text evidence="2">The sequence shown here is derived from an EMBL/GenBank/DDBJ whole genome shotgun (WGS) entry which is preliminary data.</text>
</comment>
<gene>
    <name evidence="2" type="ORF">H5410_023235</name>
</gene>
<dbReference type="Proteomes" id="UP000824120">
    <property type="component" value="Chromosome 4"/>
</dbReference>
<dbReference type="EMBL" id="JACXVP010000004">
    <property type="protein sequence ID" value="KAG5611954.1"/>
    <property type="molecule type" value="Genomic_DNA"/>
</dbReference>
<keyword evidence="1" id="KW-0472">Membrane</keyword>
<organism evidence="2 3">
    <name type="scientific">Solanum commersonii</name>
    <name type="common">Commerson's wild potato</name>
    <name type="synonym">Commerson's nightshade</name>
    <dbReference type="NCBI Taxonomy" id="4109"/>
    <lineage>
        <taxon>Eukaryota</taxon>
        <taxon>Viridiplantae</taxon>
        <taxon>Streptophyta</taxon>
        <taxon>Embryophyta</taxon>
        <taxon>Tracheophyta</taxon>
        <taxon>Spermatophyta</taxon>
        <taxon>Magnoliopsida</taxon>
        <taxon>eudicotyledons</taxon>
        <taxon>Gunneridae</taxon>
        <taxon>Pentapetalae</taxon>
        <taxon>asterids</taxon>
        <taxon>lamiids</taxon>
        <taxon>Solanales</taxon>
        <taxon>Solanaceae</taxon>
        <taxon>Solanoideae</taxon>
        <taxon>Solaneae</taxon>
        <taxon>Solanum</taxon>
    </lineage>
</organism>
<name>A0A9J5ZGZ6_SOLCO</name>
<feature type="transmembrane region" description="Helical" evidence="1">
    <location>
        <begin position="34"/>
        <end position="56"/>
    </location>
</feature>
<protein>
    <submittedName>
        <fullName evidence="2">Uncharacterized protein</fullName>
    </submittedName>
</protein>
<evidence type="ECO:0000313" key="2">
    <source>
        <dbReference type="EMBL" id="KAG5611954.1"/>
    </source>
</evidence>
<sequence>MVENDLSLHLADNMEIEEWKIGMYRRRRRRISRFASSTVIIFVFYSLLANIGGLHISSMLRNTYITNFKKKKTRGDD</sequence>
<accession>A0A9J5ZGZ6</accession>
<evidence type="ECO:0000313" key="3">
    <source>
        <dbReference type="Proteomes" id="UP000824120"/>
    </source>
</evidence>
<keyword evidence="1" id="KW-1133">Transmembrane helix</keyword>
<keyword evidence="1" id="KW-0812">Transmembrane</keyword>